<evidence type="ECO:0000256" key="1">
    <source>
        <dbReference type="ARBA" id="ARBA00022553"/>
    </source>
</evidence>
<dbReference type="Gene3D" id="3.40.30.10">
    <property type="entry name" value="Glutaredoxin"/>
    <property type="match status" value="1"/>
</dbReference>
<dbReference type="EMBL" id="VSWD01000005">
    <property type="protein sequence ID" value="KAK3103953.1"/>
    <property type="molecule type" value="Genomic_DNA"/>
</dbReference>
<dbReference type="SUPFAM" id="SSF54236">
    <property type="entry name" value="Ubiquitin-like"/>
    <property type="match status" value="1"/>
</dbReference>
<dbReference type="SMART" id="SM00594">
    <property type="entry name" value="UAS"/>
    <property type="match status" value="1"/>
</dbReference>
<dbReference type="InterPro" id="IPR001012">
    <property type="entry name" value="UBX_dom"/>
</dbReference>
<dbReference type="PANTHER" id="PTHR23322">
    <property type="entry name" value="FAS-ASSOCIATED PROTEIN"/>
    <property type="match status" value="1"/>
</dbReference>
<sequence length="800" mass="90463">MCIDKERVLDKWASHFNDLLNVNNSSEAMNISNNDTLYIEDECLDSSISYHEVYKAVVSLKNGTAEGVDNIPVEVLKCDNIIHVLHKLISLCFESGMIPSEWNKGIIAPIPKGVTSNPREPTTYRGITMTSCVYKVYCKILNDRLYEWIDDKGFLYDEQNGFRQKRSTIDHVSSITSIIETRKQMRLSTFASFIDFSKAYDNVNRELLFENLVDIGLSVKFLDAIKAIFSHVQCCVKVNNSFTKWFSVTQGLKQGCILSPILFNMFINTLVRDIKALDVGIDIDGEKVAILLYADDIVLLGESENDLQLILNVLNSWCLKYHITVGKIIMNLHARASDKEAERLLEACNGNLDLAIDMHMDGGVGEEPEPSTSGAQNIPGEDDVRAPIPQKNETLVEDVPAFVVRGRRRQARSVFDGFRDFKAEAKQQEEMLKTGGSNVHKKRTLEDLFRPPIDLTYKGTFAHAREAGTSQHKYIMVNIQNVQEFVCQALNRDVWSNSSVKSVIKDHFIFWQVYHDSEEGAKFTRYYKIEDWPYVAIIDPRTGENMVTWNRLDAITFCDLVTEFLSDHPFSDSMCETPPSKRLKRESSIVDLSEDDQLQAAIKASLDQDKQVKPSAICIDSESDSDELETFSDTEDECQSQPKTEKKCKNVSKLNDAEKSANSNCSENADLNSTSCSENDVNNSLCQNSDDGDQLHNGSIASNNSDSVVKDGYKKYLGCEEDPKSNLLIRFPDGNRSQLSISCKSKLMALVLYVCEQGFSNERYELVTNFPRRKLSYMDFDITLEDAGLYPQESIFVQAR</sequence>
<feature type="region of interest" description="Disordered" evidence="2">
    <location>
        <begin position="363"/>
        <end position="387"/>
    </location>
</feature>
<dbReference type="GO" id="GO:0043161">
    <property type="term" value="P:proteasome-mediated ubiquitin-dependent protein catabolic process"/>
    <property type="evidence" value="ECO:0007669"/>
    <property type="project" value="TreeGrafter"/>
</dbReference>
<dbReference type="Pfam" id="PF00078">
    <property type="entry name" value="RVT_1"/>
    <property type="match status" value="1"/>
</dbReference>
<dbReference type="InterPro" id="IPR036249">
    <property type="entry name" value="Thioredoxin-like_sf"/>
</dbReference>
<reference evidence="5" key="1">
    <citation type="submission" date="2019-08" db="EMBL/GenBank/DDBJ databases">
        <title>The improved chromosome-level genome for the pearl oyster Pinctada fucata martensii using PacBio sequencing and Hi-C.</title>
        <authorList>
            <person name="Zheng Z."/>
        </authorList>
    </citation>
    <scope>NUCLEOTIDE SEQUENCE</scope>
    <source>
        <strain evidence="5">ZZ-2019</strain>
        <tissue evidence="5">Adductor muscle</tissue>
    </source>
</reference>
<evidence type="ECO:0000259" key="3">
    <source>
        <dbReference type="PROSITE" id="PS50033"/>
    </source>
</evidence>
<feature type="domain" description="UBX" evidence="3">
    <location>
        <begin position="720"/>
        <end position="797"/>
    </location>
</feature>
<evidence type="ECO:0000256" key="2">
    <source>
        <dbReference type="SAM" id="MobiDB-lite"/>
    </source>
</evidence>
<dbReference type="Pfam" id="PF13899">
    <property type="entry name" value="Thioredoxin_7"/>
    <property type="match status" value="1"/>
</dbReference>
<dbReference type="GO" id="GO:0005634">
    <property type="term" value="C:nucleus"/>
    <property type="evidence" value="ECO:0007669"/>
    <property type="project" value="TreeGrafter"/>
</dbReference>
<dbReference type="Pfam" id="PF14555">
    <property type="entry name" value="UBA_4"/>
    <property type="match status" value="1"/>
</dbReference>
<accession>A0AA89C8K8</accession>
<dbReference type="CDD" id="cd01650">
    <property type="entry name" value="RT_nLTR_like"/>
    <property type="match status" value="1"/>
</dbReference>
<proteinExistence type="predicted"/>
<dbReference type="AlphaFoldDB" id="A0AA89C8K8"/>
<evidence type="ECO:0008006" key="7">
    <source>
        <dbReference type="Google" id="ProtNLM"/>
    </source>
</evidence>
<dbReference type="SUPFAM" id="SSF52833">
    <property type="entry name" value="Thioredoxin-like"/>
    <property type="match status" value="1"/>
</dbReference>
<dbReference type="InterPro" id="IPR029071">
    <property type="entry name" value="Ubiquitin-like_domsf"/>
</dbReference>
<dbReference type="Pfam" id="PF00789">
    <property type="entry name" value="UBX"/>
    <property type="match status" value="1"/>
</dbReference>
<name>A0AA89C8K8_PINIB</name>
<feature type="domain" description="Reverse transcriptase" evidence="4">
    <location>
        <begin position="91"/>
        <end position="352"/>
    </location>
</feature>
<evidence type="ECO:0000313" key="6">
    <source>
        <dbReference type="Proteomes" id="UP001186944"/>
    </source>
</evidence>
<dbReference type="SUPFAM" id="SSF56672">
    <property type="entry name" value="DNA/RNA polymerases"/>
    <property type="match status" value="1"/>
</dbReference>
<dbReference type="PANTHER" id="PTHR23322:SF6">
    <property type="entry name" value="UBX DOMAIN-CONTAINING PROTEIN 7"/>
    <property type="match status" value="1"/>
</dbReference>
<organism evidence="5 6">
    <name type="scientific">Pinctada imbricata</name>
    <name type="common">Atlantic pearl-oyster</name>
    <name type="synonym">Pinctada martensii</name>
    <dbReference type="NCBI Taxonomy" id="66713"/>
    <lineage>
        <taxon>Eukaryota</taxon>
        <taxon>Metazoa</taxon>
        <taxon>Spiralia</taxon>
        <taxon>Lophotrochozoa</taxon>
        <taxon>Mollusca</taxon>
        <taxon>Bivalvia</taxon>
        <taxon>Autobranchia</taxon>
        <taxon>Pteriomorphia</taxon>
        <taxon>Pterioida</taxon>
        <taxon>Pterioidea</taxon>
        <taxon>Pteriidae</taxon>
        <taxon>Pinctada</taxon>
    </lineage>
</organism>
<dbReference type="InterPro" id="IPR006577">
    <property type="entry name" value="UAS"/>
</dbReference>
<protein>
    <recommendedName>
        <fullName evidence="7">UBX domain-containing protein 7</fullName>
    </recommendedName>
</protein>
<dbReference type="InterPro" id="IPR050730">
    <property type="entry name" value="UBX_domain-protein"/>
</dbReference>
<dbReference type="InterPro" id="IPR043502">
    <property type="entry name" value="DNA/RNA_pol_sf"/>
</dbReference>
<dbReference type="InterPro" id="IPR000477">
    <property type="entry name" value="RT_dom"/>
</dbReference>
<dbReference type="CDD" id="cd02958">
    <property type="entry name" value="UAS"/>
    <property type="match status" value="1"/>
</dbReference>
<dbReference type="SMART" id="SM00166">
    <property type="entry name" value="UBX"/>
    <property type="match status" value="1"/>
</dbReference>
<feature type="compositionally biased region" description="Acidic residues" evidence="2">
    <location>
        <begin position="623"/>
        <end position="638"/>
    </location>
</feature>
<dbReference type="FunFam" id="3.40.30.10:FF:000079">
    <property type="entry name" value="UBX domain-containing protein 7"/>
    <property type="match status" value="1"/>
</dbReference>
<keyword evidence="6" id="KW-1185">Reference proteome</keyword>
<dbReference type="CDD" id="cd01773">
    <property type="entry name" value="UBX_UBXN7"/>
    <property type="match status" value="1"/>
</dbReference>
<gene>
    <name evidence="5" type="ORF">FSP39_023219</name>
</gene>
<feature type="region of interest" description="Disordered" evidence="2">
    <location>
        <begin position="623"/>
        <end position="651"/>
    </location>
</feature>
<evidence type="ECO:0000259" key="4">
    <source>
        <dbReference type="PROSITE" id="PS50878"/>
    </source>
</evidence>
<dbReference type="GO" id="GO:0043130">
    <property type="term" value="F:ubiquitin binding"/>
    <property type="evidence" value="ECO:0007669"/>
    <property type="project" value="TreeGrafter"/>
</dbReference>
<dbReference type="Proteomes" id="UP001186944">
    <property type="component" value="Unassembled WGS sequence"/>
</dbReference>
<dbReference type="PROSITE" id="PS50033">
    <property type="entry name" value="UBX"/>
    <property type="match status" value="1"/>
</dbReference>
<keyword evidence="1" id="KW-0597">Phosphoprotein</keyword>
<comment type="caution">
    <text evidence="5">The sequence shown here is derived from an EMBL/GenBank/DDBJ whole genome shotgun (WGS) entry which is preliminary data.</text>
</comment>
<dbReference type="Gene3D" id="3.10.20.90">
    <property type="entry name" value="Phosphatidylinositol 3-kinase Catalytic Subunit, Chain A, domain 1"/>
    <property type="match status" value="1"/>
</dbReference>
<dbReference type="PROSITE" id="PS50878">
    <property type="entry name" value="RT_POL"/>
    <property type="match status" value="1"/>
</dbReference>
<evidence type="ECO:0000313" key="5">
    <source>
        <dbReference type="EMBL" id="KAK3103953.1"/>
    </source>
</evidence>